<protein>
    <submittedName>
        <fullName evidence="2">Phosphotransferase</fullName>
    </submittedName>
</protein>
<dbReference type="Proteomes" id="UP000030437">
    <property type="component" value="Unassembled WGS sequence"/>
</dbReference>
<dbReference type="STRING" id="1220589.CD32_09290"/>
<keyword evidence="2" id="KW-0808">Transferase</keyword>
<dbReference type="OrthoDB" id="334783at2"/>
<gene>
    <name evidence="2" type="ORF">CD32_09290</name>
</gene>
<dbReference type="InterPro" id="IPR051678">
    <property type="entry name" value="AGP_Transferase"/>
</dbReference>
<organism evidence="2 3">
    <name type="scientific">Lysinibacillus odysseyi 34hs-1 = NBRC 100172</name>
    <dbReference type="NCBI Taxonomy" id="1220589"/>
    <lineage>
        <taxon>Bacteria</taxon>
        <taxon>Bacillati</taxon>
        <taxon>Bacillota</taxon>
        <taxon>Bacilli</taxon>
        <taxon>Bacillales</taxon>
        <taxon>Bacillaceae</taxon>
        <taxon>Lysinibacillus</taxon>
    </lineage>
</organism>
<feature type="domain" description="Aminoglycoside phosphotransferase" evidence="1">
    <location>
        <begin position="19"/>
        <end position="238"/>
    </location>
</feature>
<name>A0A0A3IKY8_9BACI</name>
<dbReference type="EMBL" id="JPVP01000054">
    <property type="protein sequence ID" value="KGR85409.1"/>
    <property type="molecule type" value="Genomic_DNA"/>
</dbReference>
<dbReference type="PANTHER" id="PTHR21310">
    <property type="entry name" value="AMINOGLYCOSIDE PHOSPHOTRANSFERASE-RELATED-RELATED"/>
    <property type="match status" value="1"/>
</dbReference>
<dbReference type="Gene3D" id="3.90.1200.10">
    <property type="match status" value="1"/>
</dbReference>
<accession>A0A0A3IKY8</accession>
<dbReference type="Gene3D" id="3.30.200.20">
    <property type="entry name" value="Phosphorylase Kinase, domain 1"/>
    <property type="match status" value="1"/>
</dbReference>
<dbReference type="InterPro" id="IPR002575">
    <property type="entry name" value="Aminoglycoside_PTrfase"/>
</dbReference>
<dbReference type="RefSeq" id="WP_036153795.1">
    <property type="nucleotide sequence ID" value="NZ_AVCX01000007.1"/>
</dbReference>
<dbReference type="eggNOG" id="COG3173">
    <property type="taxonomic scope" value="Bacteria"/>
</dbReference>
<dbReference type="GO" id="GO:0016740">
    <property type="term" value="F:transferase activity"/>
    <property type="evidence" value="ECO:0007669"/>
    <property type="project" value="UniProtKB-KW"/>
</dbReference>
<comment type="caution">
    <text evidence="2">The sequence shown here is derived from an EMBL/GenBank/DDBJ whole genome shotgun (WGS) entry which is preliminary data.</text>
</comment>
<evidence type="ECO:0000259" key="1">
    <source>
        <dbReference type="Pfam" id="PF01636"/>
    </source>
</evidence>
<dbReference type="AlphaFoldDB" id="A0A0A3IKY8"/>
<evidence type="ECO:0000313" key="2">
    <source>
        <dbReference type="EMBL" id="KGR85409.1"/>
    </source>
</evidence>
<dbReference type="InterPro" id="IPR011009">
    <property type="entry name" value="Kinase-like_dom_sf"/>
</dbReference>
<keyword evidence="3" id="KW-1185">Reference proteome</keyword>
<dbReference type="Pfam" id="PF01636">
    <property type="entry name" value="APH"/>
    <property type="match status" value="1"/>
</dbReference>
<dbReference type="SUPFAM" id="SSF56112">
    <property type="entry name" value="Protein kinase-like (PK-like)"/>
    <property type="match status" value="1"/>
</dbReference>
<sequence>MDQLAYVIKKMNLHVLAVEGVPESFSSAVYRLKLSSQETVFLKIPYTTEKLVREAEALEVLRETIRVPDVLDYWEGDEEITGALLLSCIQGQPVPKKVDNKLAYDIGVNHATLHTVTPDVTKEYRGLSNVYEEWGTFLNKQFYNFAKDVEGAIPADLYDQTLELYEAWRKLLPPPDGPCFIHRDFRSANILTSNNQVSGIIDFETARFGSTEIDFTKINRDIFLHNPGTREAYQEGYRSVRPLIDLDMILPFYRFTDAFTSLGWCRQRGLEKHQAFFDENLAILKGLLLAFR</sequence>
<evidence type="ECO:0000313" key="3">
    <source>
        <dbReference type="Proteomes" id="UP000030437"/>
    </source>
</evidence>
<proteinExistence type="predicted"/>
<dbReference type="PANTHER" id="PTHR21310:SF15">
    <property type="entry name" value="AMINOGLYCOSIDE PHOSPHOTRANSFERASE DOMAIN-CONTAINING PROTEIN"/>
    <property type="match status" value="1"/>
</dbReference>
<reference evidence="2 3" key="1">
    <citation type="submission" date="2014-02" db="EMBL/GenBank/DDBJ databases">
        <title>Draft genome sequence of Lysinibacillus odysseyi NBRC 100172.</title>
        <authorList>
            <person name="Zhang F."/>
            <person name="Wang G."/>
            <person name="Zhang L."/>
        </authorList>
    </citation>
    <scope>NUCLEOTIDE SEQUENCE [LARGE SCALE GENOMIC DNA]</scope>
    <source>
        <strain evidence="2 3">NBRC 100172</strain>
    </source>
</reference>